<dbReference type="VEuPathDB" id="FungiDB:HpaG800983"/>
<name>M4B3Y4_HYAAE</name>
<dbReference type="EnsemblProtists" id="HpaT800983">
    <property type="protein sequence ID" value="HpaP800983"/>
    <property type="gene ID" value="HpaG800983"/>
</dbReference>
<reference evidence="1" key="2">
    <citation type="submission" date="2015-06" db="UniProtKB">
        <authorList>
            <consortium name="EnsemblProtists"/>
        </authorList>
    </citation>
    <scope>IDENTIFICATION</scope>
    <source>
        <strain evidence="1">Emoy2</strain>
    </source>
</reference>
<keyword evidence="2" id="KW-1185">Reference proteome</keyword>
<proteinExistence type="predicted"/>
<organism evidence="1 2">
    <name type="scientific">Hyaloperonospora arabidopsidis (strain Emoy2)</name>
    <name type="common">Downy mildew agent</name>
    <name type="synonym">Peronospora arabidopsidis</name>
    <dbReference type="NCBI Taxonomy" id="559515"/>
    <lineage>
        <taxon>Eukaryota</taxon>
        <taxon>Sar</taxon>
        <taxon>Stramenopiles</taxon>
        <taxon>Oomycota</taxon>
        <taxon>Peronosporomycetes</taxon>
        <taxon>Peronosporales</taxon>
        <taxon>Peronosporaceae</taxon>
        <taxon>Hyaloperonospora</taxon>
    </lineage>
</organism>
<dbReference type="EMBL" id="JH598253">
    <property type="status" value="NOT_ANNOTATED_CDS"/>
    <property type="molecule type" value="Genomic_DNA"/>
</dbReference>
<dbReference type="AlphaFoldDB" id="M4B3Y4"/>
<dbReference type="Proteomes" id="UP000011713">
    <property type="component" value="Unassembled WGS sequence"/>
</dbReference>
<sequence>MSTPVQLPPATRAVRRLRSAGLPSVETLRHHRKRTASQLRGDCDAGIPDVQFRF</sequence>
<accession>M4B3Y4</accession>
<evidence type="ECO:0000313" key="1">
    <source>
        <dbReference type="EnsemblProtists" id="HpaP800983"/>
    </source>
</evidence>
<reference evidence="2" key="1">
    <citation type="journal article" date="2010" name="Science">
        <title>Signatures of adaptation to obligate biotrophy in the Hyaloperonospora arabidopsidis genome.</title>
        <authorList>
            <person name="Baxter L."/>
            <person name="Tripathy S."/>
            <person name="Ishaque N."/>
            <person name="Boot N."/>
            <person name="Cabral A."/>
            <person name="Kemen E."/>
            <person name="Thines M."/>
            <person name="Ah-Fong A."/>
            <person name="Anderson R."/>
            <person name="Badejoko W."/>
            <person name="Bittner-Eddy P."/>
            <person name="Boore J.L."/>
            <person name="Chibucos M.C."/>
            <person name="Coates M."/>
            <person name="Dehal P."/>
            <person name="Delehaunty K."/>
            <person name="Dong S."/>
            <person name="Downton P."/>
            <person name="Dumas B."/>
            <person name="Fabro G."/>
            <person name="Fronick C."/>
            <person name="Fuerstenberg S.I."/>
            <person name="Fulton L."/>
            <person name="Gaulin E."/>
            <person name="Govers F."/>
            <person name="Hughes L."/>
            <person name="Humphray S."/>
            <person name="Jiang R.H."/>
            <person name="Judelson H."/>
            <person name="Kamoun S."/>
            <person name="Kyung K."/>
            <person name="Meijer H."/>
            <person name="Minx P."/>
            <person name="Morris P."/>
            <person name="Nelson J."/>
            <person name="Phuntumart V."/>
            <person name="Qutob D."/>
            <person name="Rehmany A."/>
            <person name="Rougon-Cardoso A."/>
            <person name="Ryden P."/>
            <person name="Torto-Alalibo T."/>
            <person name="Studholme D."/>
            <person name="Wang Y."/>
            <person name="Win J."/>
            <person name="Wood J."/>
            <person name="Clifton S.W."/>
            <person name="Rogers J."/>
            <person name="Van den Ackerveken G."/>
            <person name="Jones J.D."/>
            <person name="McDowell J.M."/>
            <person name="Beynon J."/>
            <person name="Tyler B.M."/>
        </authorList>
    </citation>
    <scope>NUCLEOTIDE SEQUENCE [LARGE SCALE GENOMIC DNA]</scope>
    <source>
        <strain evidence="2">Emoy2</strain>
    </source>
</reference>
<dbReference type="InParanoid" id="M4B3Y4"/>
<protein>
    <submittedName>
        <fullName evidence="1">Uncharacterized protein</fullName>
    </submittedName>
</protein>
<evidence type="ECO:0000313" key="2">
    <source>
        <dbReference type="Proteomes" id="UP000011713"/>
    </source>
</evidence>
<dbReference type="HOGENOM" id="CLU_3054458_0_0_1"/>